<dbReference type="RefSeq" id="XP_025465717.1">
    <property type="nucleotide sequence ID" value="XM_025612142.1"/>
</dbReference>
<keyword evidence="2" id="KW-1185">Reference proteome</keyword>
<comment type="caution">
    <text evidence="1">The sequence shown here is derived from an EMBL/GenBank/DDBJ whole genome shotgun (WGS) entry which is preliminary data.</text>
</comment>
<sequence>MLIVSQKRDFFRAHYGDDMLQTLTSLRIKSRSEAKALKDITRELDGAFILFLEDLVDKQFAMTIAEYKMKGIDGGNPVARW</sequence>
<protein>
    <submittedName>
        <fullName evidence="1">Uncharacterized protein</fullName>
    </submittedName>
</protein>
<dbReference type="Proteomes" id="UP000246702">
    <property type="component" value="Unassembled WGS sequence"/>
</dbReference>
<dbReference type="GeneID" id="37114285"/>
<accession>A0A317W6C7</accession>
<reference evidence="1 2" key="1">
    <citation type="submission" date="2016-12" db="EMBL/GenBank/DDBJ databases">
        <title>The genomes of Aspergillus section Nigri reveals drivers in fungal speciation.</title>
        <authorList>
            <consortium name="DOE Joint Genome Institute"/>
            <person name="Vesth T.C."/>
            <person name="Nybo J."/>
            <person name="Theobald S."/>
            <person name="Brandl J."/>
            <person name="Frisvad J.C."/>
            <person name="Nielsen K.F."/>
            <person name="Lyhne E.K."/>
            <person name="Kogle M.E."/>
            <person name="Kuo A."/>
            <person name="Riley R."/>
            <person name="Clum A."/>
            <person name="Nolan M."/>
            <person name="Lipzen A."/>
            <person name="Salamov A."/>
            <person name="Henrissat B."/>
            <person name="Wiebenga A."/>
            <person name="De Vries R.P."/>
            <person name="Grigoriev I.V."/>
            <person name="Mortensen U.H."/>
            <person name="Andersen M.R."/>
            <person name="Baker S.E."/>
        </authorList>
    </citation>
    <scope>NUCLEOTIDE SEQUENCE [LARGE SCALE GENOMIC DNA]</scope>
    <source>
        <strain evidence="1 2">CBS 115572</strain>
    </source>
</reference>
<organism evidence="1 2">
    <name type="scientific">Aspergillus sclerotioniger CBS 115572</name>
    <dbReference type="NCBI Taxonomy" id="1450535"/>
    <lineage>
        <taxon>Eukaryota</taxon>
        <taxon>Fungi</taxon>
        <taxon>Dikarya</taxon>
        <taxon>Ascomycota</taxon>
        <taxon>Pezizomycotina</taxon>
        <taxon>Eurotiomycetes</taxon>
        <taxon>Eurotiomycetidae</taxon>
        <taxon>Eurotiales</taxon>
        <taxon>Aspergillaceae</taxon>
        <taxon>Aspergillus</taxon>
        <taxon>Aspergillus subgen. Circumdati</taxon>
    </lineage>
</organism>
<dbReference type="EMBL" id="MSFK01000020">
    <property type="protein sequence ID" value="PWY81649.1"/>
    <property type="molecule type" value="Genomic_DNA"/>
</dbReference>
<evidence type="ECO:0000313" key="1">
    <source>
        <dbReference type="EMBL" id="PWY81649.1"/>
    </source>
</evidence>
<dbReference type="OrthoDB" id="4505377at2759"/>
<gene>
    <name evidence="1" type="ORF">BO94DRAFT_536899</name>
</gene>
<evidence type="ECO:0000313" key="2">
    <source>
        <dbReference type="Proteomes" id="UP000246702"/>
    </source>
</evidence>
<name>A0A317W6C7_9EURO</name>
<proteinExistence type="predicted"/>
<dbReference type="AlphaFoldDB" id="A0A317W6C7"/>